<keyword evidence="1 2" id="KW-0378">Hydrolase</keyword>
<keyword evidence="3" id="KW-1185">Reference proteome</keyword>
<dbReference type="InterPro" id="IPR036412">
    <property type="entry name" value="HAD-like_sf"/>
</dbReference>
<sequence length="248" mass="27661">MDQPTSRDGTTQQLSQYRWLSFDVVGTLIDFEAGIVACLREIASEAGVRLDEERALSCFAAAEDEQQRLAPELPFTQMLTPIYRRIATELGLPNSQGRSVALRQSIPSWPAFPDAVEVLAKLRHRYRLVALTNADNWALEHMAATLGSPFHDSVTAEDVGVNKPDPRVFEYCADRQQAGGYRREAWLHVAQSQFHDIATARRLGVATCWIERRADKGGFGATPTPQEMTVPDYHYATLTDLWAAIEGV</sequence>
<protein>
    <submittedName>
        <fullName evidence="2">HAD-IA family hydrolase</fullName>
    </submittedName>
</protein>
<dbReference type="SFLD" id="SFLDS00003">
    <property type="entry name" value="Haloacid_Dehalogenase"/>
    <property type="match status" value="1"/>
</dbReference>
<dbReference type="InterPro" id="IPR006439">
    <property type="entry name" value="HAD-SF_hydro_IA"/>
</dbReference>
<proteinExistence type="predicted"/>
<dbReference type="AlphaFoldDB" id="A0A5J6V1M7"/>
<dbReference type="KEGG" id="serw:FY030_02230"/>
<dbReference type="PANTHER" id="PTHR43316:SF3">
    <property type="entry name" value="HALOACID DEHALOGENASE, TYPE II (AFU_ORTHOLOGUE AFUA_2G07750)-RELATED"/>
    <property type="match status" value="1"/>
</dbReference>
<dbReference type="EMBL" id="CP044427">
    <property type="protein sequence ID" value="QFG67699.1"/>
    <property type="molecule type" value="Genomic_DNA"/>
</dbReference>
<organism evidence="2 3">
    <name type="scientific">Ornithinimicrobium pratense</name>
    <dbReference type="NCBI Taxonomy" id="2593973"/>
    <lineage>
        <taxon>Bacteria</taxon>
        <taxon>Bacillati</taxon>
        <taxon>Actinomycetota</taxon>
        <taxon>Actinomycetes</taxon>
        <taxon>Micrococcales</taxon>
        <taxon>Ornithinimicrobiaceae</taxon>
        <taxon>Ornithinimicrobium</taxon>
    </lineage>
</organism>
<reference evidence="2 3" key="1">
    <citation type="submission" date="2019-09" db="EMBL/GenBank/DDBJ databases">
        <title>Serinicoccus pratensis sp. nov., isolated from meadow soil.</title>
        <authorList>
            <person name="Zhang W."/>
        </authorList>
    </citation>
    <scope>NUCLEOTIDE SEQUENCE [LARGE SCALE GENOMIC DNA]</scope>
    <source>
        <strain evidence="2 3">W204</strain>
    </source>
</reference>
<dbReference type="PANTHER" id="PTHR43316">
    <property type="entry name" value="HYDROLASE, HALOACID DELAHOGENASE-RELATED"/>
    <property type="match status" value="1"/>
</dbReference>
<dbReference type="SFLD" id="SFLDG01129">
    <property type="entry name" value="C1.5:_HAD__Beta-PGM__Phosphata"/>
    <property type="match status" value="1"/>
</dbReference>
<dbReference type="Gene3D" id="3.40.50.1000">
    <property type="entry name" value="HAD superfamily/HAD-like"/>
    <property type="match status" value="1"/>
</dbReference>
<evidence type="ECO:0000313" key="2">
    <source>
        <dbReference type="EMBL" id="QFG67699.1"/>
    </source>
</evidence>
<dbReference type="InterPro" id="IPR023214">
    <property type="entry name" value="HAD_sf"/>
</dbReference>
<dbReference type="Proteomes" id="UP000326546">
    <property type="component" value="Chromosome"/>
</dbReference>
<dbReference type="RefSeq" id="WP_158060091.1">
    <property type="nucleotide sequence ID" value="NZ_CP044427.1"/>
</dbReference>
<name>A0A5J6V1M7_9MICO</name>
<dbReference type="SUPFAM" id="SSF56784">
    <property type="entry name" value="HAD-like"/>
    <property type="match status" value="1"/>
</dbReference>
<accession>A0A5J6V1M7</accession>
<dbReference type="GO" id="GO:0016787">
    <property type="term" value="F:hydrolase activity"/>
    <property type="evidence" value="ECO:0007669"/>
    <property type="project" value="UniProtKB-KW"/>
</dbReference>
<evidence type="ECO:0000256" key="1">
    <source>
        <dbReference type="ARBA" id="ARBA00022801"/>
    </source>
</evidence>
<dbReference type="InterPro" id="IPR051540">
    <property type="entry name" value="S-2-haloacid_dehalogenase"/>
</dbReference>
<dbReference type="NCBIfam" id="TIGR01549">
    <property type="entry name" value="HAD-SF-IA-v1"/>
    <property type="match status" value="1"/>
</dbReference>
<dbReference type="NCBIfam" id="TIGR01493">
    <property type="entry name" value="HAD-SF-IA-v2"/>
    <property type="match status" value="1"/>
</dbReference>
<gene>
    <name evidence="2" type="ORF">FY030_02230</name>
</gene>
<dbReference type="Gene3D" id="1.10.150.750">
    <property type="match status" value="1"/>
</dbReference>
<dbReference type="OrthoDB" id="3774052at2"/>
<evidence type="ECO:0000313" key="3">
    <source>
        <dbReference type="Proteomes" id="UP000326546"/>
    </source>
</evidence>
<dbReference type="Pfam" id="PF00702">
    <property type="entry name" value="Hydrolase"/>
    <property type="match status" value="1"/>
</dbReference>